<feature type="domain" description="SprT-like" evidence="1">
    <location>
        <begin position="11"/>
        <end position="178"/>
    </location>
</feature>
<evidence type="ECO:0000313" key="2">
    <source>
        <dbReference type="EMBL" id="EES51986.1"/>
    </source>
</evidence>
<dbReference type="AlphaFoldDB" id="C6HZG4"/>
<dbReference type="Proteomes" id="UP000009374">
    <property type="component" value="Unassembled WGS sequence"/>
</dbReference>
<evidence type="ECO:0000313" key="3">
    <source>
        <dbReference type="Proteomes" id="UP000009374"/>
    </source>
</evidence>
<keyword evidence="3" id="KW-1185">Reference proteome</keyword>
<dbReference type="InterPro" id="IPR006640">
    <property type="entry name" value="SprT-like_domain"/>
</dbReference>
<dbReference type="SMART" id="SM00731">
    <property type="entry name" value="SprT"/>
    <property type="match status" value="1"/>
</dbReference>
<dbReference type="EMBL" id="GG693882">
    <property type="protein sequence ID" value="EES51986.1"/>
    <property type="molecule type" value="Genomic_DNA"/>
</dbReference>
<dbReference type="Pfam" id="PF10263">
    <property type="entry name" value="SprT-like"/>
    <property type="match status" value="1"/>
</dbReference>
<reference evidence="2 3" key="1">
    <citation type="journal article" date="2009" name="Appl. Environ. Microbiol.">
        <title>Community genomic and proteomic analyses of chemoautotrophic iron-oxidizing "Leptospirillum rubarum" (Group II) and "Leptospirillum ferrodiazotrophum" (Group III) bacteria in acid mine drainage biofilms.</title>
        <authorList>
            <person name="Goltsman D.S."/>
            <person name="Denef V.J."/>
            <person name="Singer S.W."/>
            <person name="VerBerkmoes N.C."/>
            <person name="Lefsrud M."/>
            <person name="Mueller R.S."/>
            <person name="Dick G.J."/>
            <person name="Sun C.L."/>
            <person name="Wheeler K.E."/>
            <person name="Zemla A."/>
            <person name="Baker B.J."/>
            <person name="Hauser L."/>
            <person name="Land M."/>
            <person name="Shah M.B."/>
            <person name="Thelen M.P."/>
            <person name="Hettich R.L."/>
            <person name="Banfield J.F."/>
        </authorList>
    </citation>
    <scope>NUCLEOTIDE SEQUENCE [LARGE SCALE GENOMIC DNA]</scope>
</reference>
<proteinExistence type="predicted"/>
<dbReference type="PANTHER" id="PTHR38773">
    <property type="entry name" value="PROTEIN SPRT"/>
    <property type="match status" value="1"/>
</dbReference>
<accession>C6HZG4</accession>
<gene>
    <name evidence="2" type="ORF">UBAL3_95320021</name>
</gene>
<dbReference type="PANTHER" id="PTHR38773:SF1">
    <property type="entry name" value="PROTEIN SPRT"/>
    <property type="match status" value="1"/>
</dbReference>
<organism evidence="2 3">
    <name type="scientific">Leptospirillum ferrodiazotrophum</name>
    <dbReference type="NCBI Taxonomy" id="412449"/>
    <lineage>
        <taxon>Bacteria</taxon>
        <taxon>Pseudomonadati</taxon>
        <taxon>Nitrospirota</taxon>
        <taxon>Nitrospiria</taxon>
        <taxon>Nitrospirales</taxon>
        <taxon>Nitrospiraceae</taxon>
        <taxon>Leptospirillum</taxon>
    </lineage>
</organism>
<name>C6HZG4_9BACT</name>
<sequence>MSYPILFRELVRLESLIEEAMGRRLTFSDGSLGEVRFDVSGLRAGLFVARREGGEWSRVLRFNASIVSRVGEEAFRPTVAHEYAHAVVHVLSGVRPRARGMDFSSHGGLWRSLMELFGHPPRRCHDYPVTPARTVRTYRYSCQSCDREYRLGPVRHGRLKKNPGYLVCGACRGKILHLPDMNNS</sequence>
<dbReference type="GO" id="GO:0006950">
    <property type="term" value="P:response to stress"/>
    <property type="evidence" value="ECO:0007669"/>
    <property type="project" value="UniProtKB-ARBA"/>
</dbReference>
<protein>
    <recommendedName>
        <fullName evidence="1">SprT-like domain-containing protein</fullName>
    </recommendedName>
</protein>
<evidence type="ECO:0000259" key="1">
    <source>
        <dbReference type="SMART" id="SM00731"/>
    </source>
</evidence>